<evidence type="ECO:0000313" key="7">
    <source>
        <dbReference type="EMBL" id="VFK09019.1"/>
    </source>
</evidence>
<dbReference type="EMBL" id="CAADFL010000092">
    <property type="protein sequence ID" value="VFK09019.1"/>
    <property type="molecule type" value="Genomic_DNA"/>
</dbReference>
<dbReference type="PROSITE" id="PS50005">
    <property type="entry name" value="TPR"/>
    <property type="match status" value="1"/>
</dbReference>
<sequence>MSPASNSDTAGYHSLCALRDHITSRGKIIFPVIAAAILFTACTNHRIAREETDIPVSRNGSTANDNISPVAAEATDPDNGTGKPLEKGFTKEVLYDLLVAELAGQRNRIPEAVSGYLDAAIASRDTAIAKRATHLALLAEDWERGRQAAELWTELDPEAMAAKQAYAALLVRTGRIDEALPVLRVFMDHLDLPPDQRLLTAGGLLSQGEDKAAALAAMERMVAEHIAEYGDEPRALFVLAHFLIQIEKQERAIGLLERVIAMDGKNPMARVYYAQLLHNRGDTAKALDTLEDALAKGVEHQDIRINLAKLSIGLERYEEARKQLERLVASAPHNTEIRYTLVLLLMETGHANKARKHLRYLIDREDLTQEAYFNLGKLAESQKDIPMAMDAYRKVTYGRHYLSAQLRIVALLAKQEDLAAARAYLHDILSETEADSIRLYQMDGLILIEAGDLTQAMSVYDAALEEYPQSSDLLYARAMLAGRMGQVSLLERDLVALLSREPDHADALNALGYTLADQTDRYQEAMTMIQRALRLQPDSYYILDSMGWVLYRLGRHRESIDYLQRALAIQQDPEVAAHLGEVLWVTGDREAARDIWNAALEKAPDDELLLKVMKRFGQ</sequence>
<dbReference type="SUPFAM" id="SSF48452">
    <property type="entry name" value="TPR-like"/>
    <property type="match status" value="2"/>
</dbReference>
<dbReference type="EMBL" id="CAADFA010000104">
    <property type="protein sequence ID" value="VFJ52015.1"/>
    <property type="molecule type" value="Genomic_DNA"/>
</dbReference>
<dbReference type="InterPro" id="IPR019734">
    <property type="entry name" value="TPR_rpt"/>
</dbReference>
<dbReference type="InterPro" id="IPR011990">
    <property type="entry name" value="TPR-like_helical_dom_sf"/>
</dbReference>
<dbReference type="SMART" id="SM00028">
    <property type="entry name" value="TPR"/>
    <property type="match status" value="8"/>
</dbReference>
<dbReference type="InterPro" id="IPR051012">
    <property type="entry name" value="CellSynth/LPSAsmb/PSIAsmb"/>
</dbReference>
<evidence type="ECO:0000256" key="1">
    <source>
        <dbReference type="ARBA" id="ARBA00022737"/>
    </source>
</evidence>
<gene>
    <name evidence="6" type="ORF">BECKFM1743A_GA0114220_104222</name>
    <name evidence="7" type="ORF">BECKFM1743B_GA0114221_100923</name>
    <name evidence="5" type="ORF">BECKFM1743C_GA0114222_101042</name>
</gene>
<evidence type="ECO:0000313" key="5">
    <source>
        <dbReference type="EMBL" id="VFJ52015.1"/>
    </source>
</evidence>
<feature type="region of interest" description="Disordered" evidence="4">
    <location>
        <begin position="56"/>
        <end position="85"/>
    </location>
</feature>
<name>A0A450SG87_9GAMM</name>
<dbReference type="EMBL" id="CAADEZ010000422">
    <property type="protein sequence ID" value="VFJ66682.1"/>
    <property type="molecule type" value="Genomic_DNA"/>
</dbReference>
<evidence type="ECO:0000256" key="4">
    <source>
        <dbReference type="SAM" id="MobiDB-lite"/>
    </source>
</evidence>
<feature type="compositionally biased region" description="Polar residues" evidence="4">
    <location>
        <begin position="58"/>
        <end position="67"/>
    </location>
</feature>
<dbReference type="PANTHER" id="PTHR45586">
    <property type="entry name" value="TPR REPEAT-CONTAINING PROTEIN PA4667"/>
    <property type="match status" value="1"/>
</dbReference>
<reference evidence="5" key="1">
    <citation type="submission" date="2019-02" db="EMBL/GenBank/DDBJ databases">
        <authorList>
            <person name="Gruber-Vodicka R. H."/>
            <person name="Seah K. B. B."/>
        </authorList>
    </citation>
    <scope>NUCLEOTIDE SEQUENCE</scope>
    <source>
        <strain evidence="6">BECK_BZ163</strain>
        <strain evidence="7">BECK_BZ164</strain>
        <strain evidence="5">BECK_BZ165</strain>
    </source>
</reference>
<dbReference type="Pfam" id="PF13174">
    <property type="entry name" value="TPR_6"/>
    <property type="match status" value="1"/>
</dbReference>
<evidence type="ECO:0000256" key="3">
    <source>
        <dbReference type="PROSITE-ProRule" id="PRU00339"/>
    </source>
</evidence>
<evidence type="ECO:0000256" key="2">
    <source>
        <dbReference type="ARBA" id="ARBA00022803"/>
    </source>
</evidence>
<evidence type="ECO:0000313" key="6">
    <source>
        <dbReference type="EMBL" id="VFJ66682.1"/>
    </source>
</evidence>
<dbReference type="Pfam" id="PF12895">
    <property type="entry name" value="ANAPC3"/>
    <property type="match status" value="1"/>
</dbReference>
<dbReference type="AlphaFoldDB" id="A0A450SG87"/>
<keyword evidence="1" id="KW-0677">Repeat</keyword>
<accession>A0A450SG87</accession>
<organism evidence="5">
    <name type="scientific">Candidatus Kentrum sp. FM</name>
    <dbReference type="NCBI Taxonomy" id="2126340"/>
    <lineage>
        <taxon>Bacteria</taxon>
        <taxon>Pseudomonadati</taxon>
        <taxon>Pseudomonadota</taxon>
        <taxon>Gammaproteobacteria</taxon>
        <taxon>Candidatus Kentrum</taxon>
    </lineage>
</organism>
<dbReference type="PANTHER" id="PTHR45586:SF1">
    <property type="entry name" value="LIPOPOLYSACCHARIDE ASSEMBLY PROTEIN B"/>
    <property type="match status" value="1"/>
</dbReference>
<keyword evidence="2 3" id="KW-0802">TPR repeat</keyword>
<proteinExistence type="predicted"/>
<dbReference type="Gene3D" id="1.25.40.10">
    <property type="entry name" value="Tetratricopeptide repeat domain"/>
    <property type="match status" value="2"/>
</dbReference>
<protein>
    <submittedName>
        <fullName evidence="5">Tfp pilus assembly protein PilF</fullName>
    </submittedName>
</protein>
<feature type="repeat" description="TPR" evidence="3">
    <location>
        <begin position="437"/>
        <end position="470"/>
    </location>
</feature>
<dbReference type="Pfam" id="PF13432">
    <property type="entry name" value="TPR_16"/>
    <property type="match status" value="3"/>
</dbReference>